<dbReference type="InterPro" id="IPR011611">
    <property type="entry name" value="PfkB_dom"/>
</dbReference>
<dbReference type="GO" id="GO:0006144">
    <property type="term" value="P:purine nucleobase metabolic process"/>
    <property type="evidence" value="ECO:0007669"/>
    <property type="project" value="TreeGrafter"/>
</dbReference>
<dbReference type="InterPro" id="IPR029056">
    <property type="entry name" value="Ribokinase-like"/>
</dbReference>
<evidence type="ECO:0000256" key="1">
    <source>
        <dbReference type="ARBA" id="ARBA00001946"/>
    </source>
</evidence>
<evidence type="ECO:0000256" key="5">
    <source>
        <dbReference type="ARBA" id="ARBA00022679"/>
    </source>
</evidence>
<dbReference type="AlphaFoldDB" id="A0A1Q9DPU2"/>
<feature type="compositionally biased region" description="Basic and acidic residues" evidence="10">
    <location>
        <begin position="92"/>
        <end position="114"/>
    </location>
</feature>
<feature type="region of interest" description="Disordered" evidence="10">
    <location>
        <begin position="383"/>
        <end position="452"/>
    </location>
</feature>
<evidence type="ECO:0000256" key="3">
    <source>
        <dbReference type="ARBA" id="ARBA00010688"/>
    </source>
</evidence>
<keyword evidence="6" id="KW-0660">Purine salvage</keyword>
<dbReference type="UniPathway" id="UPA00588">
    <property type="reaction ID" value="UER00659"/>
</dbReference>
<dbReference type="SUPFAM" id="SSF53613">
    <property type="entry name" value="Ribokinase-like"/>
    <property type="match status" value="2"/>
</dbReference>
<evidence type="ECO:0000256" key="8">
    <source>
        <dbReference type="ARBA" id="ARBA00022777"/>
    </source>
</evidence>
<evidence type="ECO:0000256" key="4">
    <source>
        <dbReference type="ARBA" id="ARBA00012119"/>
    </source>
</evidence>
<reference evidence="12 13" key="1">
    <citation type="submission" date="2016-02" db="EMBL/GenBank/DDBJ databases">
        <title>Genome analysis of coral dinoflagellate symbionts highlights evolutionary adaptations to a symbiotic lifestyle.</title>
        <authorList>
            <person name="Aranda M."/>
            <person name="Li Y."/>
            <person name="Liew Y.J."/>
            <person name="Baumgarten S."/>
            <person name="Simakov O."/>
            <person name="Wilson M."/>
            <person name="Piel J."/>
            <person name="Ashoor H."/>
            <person name="Bougouffa S."/>
            <person name="Bajic V.B."/>
            <person name="Ryu T."/>
            <person name="Ravasi T."/>
            <person name="Bayer T."/>
            <person name="Micklem G."/>
            <person name="Kim H."/>
            <person name="Bhak J."/>
            <person name="Lajeunesse T.C."/>
            <person name="Voolstra C.R."/>
        </authorList>
    </citation>
    <scope>NUCLEOTIDE SEQUENCE [LARGE SCALE GENOMIC DNA]</scope>
    <source>
        <strain evidence="12 13">CCMP2467</strain>
    </source>
</reference>
<accession>A0A1Q9DPU2</accession>
<keyword evidence="13" id="KW-1185">Reference proteome</keyword>
<comment type="cofactor">
    <cofactor evidence="1">
        <name>Mg(2+)</name>
        <dbReference type="ChEBI" id="CHEBI:18420"/>
    </cofactor>
</comment>
<keyword evidence="5" id="KW-0808">Transferase</keyword>
<keyword evidence="9" id="KW-0067">ATP-binding</keyword>
<keyword evidence="7" id="KW-0547">Nucleotide-binding</keyword>
<dbReference type="GO" id="GO:0006166">
    <property type="term" value="P:purine ribonucleoside salvage"/>
    <property type="evidence" value="ECO:0007669"/>
    <property type="project" value="UniProtKB-KW"/>
</dbReference>
<protein>
    <recommendedName>
        <fullName evidence="4">adenosine kinase</fullName>
        <ecNumber evidence="4">2.7.1.20</ecNumber>
    </recommendedName>
</protein>
<feature type="region of interest" description="Disordered" evidence="10">
    <location>
        <begin position="84"/>
        <end position="118"/>
    </location>
</feature>
<dbReference type="GO" id="GO:0005524">
    <property type="term" value="F:ATP binding"/>
    <property type="evidence" value="ECO:0007669"/>
    <property type="project" value="UniProtKB-KW"/>
</dbReference>
<evidence type="ECO:0000259" key="11">
    <source>
        <dbReference type="Pfam" id="PF00294"/>
    </source>
</evidence>
<gene>
    <name evidence="12" type="primary">ADK2</name>
    <name evidence="12" type="ORF">AK812_SmicGene20545</name>
</gene>
<name>A0A1Q9DPU2_SYMMI</name>
<evidence type="ECO:0000313" key="12">
    <source>
        <dbReference type="EMBL" id="OLP97193.1"/>
    </source>
</evidence>
<proteinExistence type="inferred from homology"/>
<evidence type="ECO:0000256" key="9">
    <source>
        <dbReference type="ARBA" id="ARBA00022840"/>
    </source>
</evidence>
<dbReference type="Proteomes" id="UP000186817">
    <property type="component" value="Unassembled WGS sequence"/>
</dbReference>
<dbReference type="Gene3D" id="3.30.1110.10">
    <property type="match status" value="1"/>
</dbReference>
<dbReference type="GO" id="GO:0005829">
    <property type="term" value="C:cytosol"/>
    <property type="evidence" value="ECO:0007669"/>
    <property type="project" value="TreeGrafter"/>
</dbReference>
<evidence type="ECO:0000256" key="7">
    <source>
        <dbReference type="ARBA" id="ARBA00022741"/>
    </source>
</evidence>
<feature type="compositionally biased region" description="Polar residues" evidence="10">
    <location>
        <begin position="437"/>
        <end position="446"/>
    </location>
</feature>
<comment type="similarity">
    <text evidence="3">Belongs to the carbohydrate kinase PfkB family.</text>
</comment>
<comment type="caution">
    <text evidence="12">The sequence shown here is derived from an EMBL/GenBank/DDBJ whole genome shotgun (WGS) entry which is preliminary data.</text>
</comment>
<dbReference type="OrthoDB" id="432447at2759"/>
<evidence type="ECO:0000256" key="2">
    <source>
        <dbReference type="ARBA" id="ARBA00004801"/>
    </source>
</evidence>
<dbReference type="GO" id="GO:0004001">
    <property type="term" value="F:adenosine kinase activity"/>
    <property type="evidence" value="ECO:0007669"/>
    <property type="project" value="UniProtKB-EC"/>
</dbReference>
<dbReference type="Pfam" id="PF00294">
    <property type="entry name" value="PfkB"/>
    <property type="match status" value="1"/>
</dbReference>
<dbReference type="Gene3D" id="3.40.1190.20">
    <property type="match status" value="2"/>
</dbReference>
<keyword evidence="8 12" id="KW-0418">Kinase</keyword>
<sequence>MAGIPIETSGKSLLLLAPAGGILGRFENVRVKKSAKKTVFWFIMAVMRMLLDLNTKRPSRPEFEAMTHGCWELERSVLSQERAAAQASAAHQLRDKHLGGERATFSEHDREERHRVKNSKHRFFEHPAPEKQVRAANLFNEGLQGTVRESAVLGYGRCGVADNFAHLQALPPEPEYAFALQSIKAVCAMVDRMPVEEGWVYGQKPKEPEAPPDLESLFEAAGVPDKLTNGQPPFSPEWYAGAKERQRVRDAEIEKIMSQRNDVRHQWAELMWTDLSVWRDRIDYTASLAEPLADLQALLARTKHERPDDVARFQEIQEIAAKAAIRQGQVRKHLVEAKEQMMDIEGKVRLKEEEDEAAEKDRLEKKRLAEKRRRRAERALKRNEALLRGEDPPPLVEDSEEEGFQPEDDPKDLMQELIEASPQGKRTRSSRSEDSPAATSLANSLSPPLLQRGGLARELPPLQVILNKIPPAVTEQQVSFRPADPEGPGWAILAFATPEIAKASKHCCSTVDTRRLSRQWLSSCGFGHPRTIETGLWKGMIVGVDNVLLDVVVSIDDEPDILKRYQVEANTQCLAEERHMPLVKDMLSRAEAGNASTTPGGVIANSLRAGSWWLRRQADCQQPRRIMLGMVGHDAAGDRLHTELSAAGVEPMLGRPARKEEPNDNLTNTSGVCCCLLANKARTMVTHLGISKTLHLDGKTDGFAGWISRMEMLQAAGLEVAGGTTSPSPPITSSPVDVPMSGGVAVSGDTAVGEPGSPSSPIRLASLHWTLSPFAKRRSKRTAASRVKLYRLSYALSLGLRAFLMDPRSLVAEAGRKAFVYVPEIVAQVLLLVTFARSGAWQLIAMVARVPTIFFGNERLGRRVSGRRLRSRARAEGWMRVRAPVDEVMKASIKTTTPQAWVAVTSGFYAQADPEGLAAMLAWCSKPHVAATGGRILPIFAITVGAEWCTDIACVQEAARSADFTFANEVEAIHLASSVCKAASKPAPETYEDAMAVIARWKQRGWMIGTCGSKGVGCIRSKSDTSLFQVPVPPVSPEEFVDDVGAGDSFMGGFLEAIWQSLAALAQEEAVDSSESAGKRKLEDVPLASKLTDDNMKDAVRAGITAAGACIRCSGCQFAG</sequence>
<dbReference type="EC" id="2.7.1.20" evidence="4"/>
<dbReference type="PANTHER" id="PTHR45769:SF3">
    <property type="entry name" value="ADENOSINE KINASE"/>
    <property type="match status" value="1"/>
</dbReference>
<comment type="pathway">
    <text evidence="2">Purine metabolism; AMP biosynthesis via salvage pathway; AMP from adenosine: step 1/1.</text>
</comment>
<feature type="compositionally biased region" description="Acidic residues" evidence="10">
    <location>
        <begin position="397"/>
        <end position="410"/>
    </location>
</feature>
<evidence type="ECO:0000256" key="6">
    <source>
        <dbReference type="ARBA" id="ARBA00022726"/>
    </source>
</evidence>
<dbReference type="InterPro" id="IPR001805">
    <property type="entry name" value="Adenokinase"/>
</dbReference>
<dbReference type="GO" id="GO:0005634">
    <property type="term" value="C:nucleus"/>
    <property type="evidence" value="ECO:0007669"/>
    <property type="project" value="TreeGrafter"/>
</dbReference>
<evidence type="ECO:0000313" key="13">
    <source>
        <dbReference type="Proteomes" id="UP000186817"/>
    </source>
</evidence>
<evidence type="ECO:0000256" key="10">
    <source>
        <dbReference type="SAM" id="MobiDB-lite"/>
    </source>
</evidence>
<dbReference type="PANTHER" id="PTHR45769">
    <property type="entry name" value="ADENOSINE KINASE"/>
    <property type="match status" value="1"/>
</dbReference>
<dbReference type="GO" id="GO:0044209">
    <property type="term" value="P:AMP salvage"/>
    <property type="evidence" value="ECO:0007669"/>
    <property type="project" value="UniProtKB-UniPathway"/>
</dbReference>
<feature type="domain" description="Carbohydrate kinase PfkB" evidence="11">
    <location>
        <begin position="954"/>
        <end position="1118"/>
    </location>
</feature>
<organism evidence="12 13">
    <name type="scientific">Symbiodinium microadriaticum</name>
    <name type="common">Dinoflagellate</name>
    <name type="synonym">Zooxanthella microadriatica</name>
    <dbReference type="NCBI Taxonomy" id="2951"/>
    <lineage>
        <taxon>Eukaryota</taxon>
        <taxon>Sar</taxon>
        <taxon>Alveolata</taxon>
        <taxon>Dinophyceae</taxon>
        <taxon>Suessiales</taxon>
        <taxon>Symbiodiniaceae</taxon>
        <taxon>Symbiodinium</taxon>
    </lineage>
</organism>
<dbReference type="EMBL" id="LSRX01000443">
    <property type="protein sequence ID" value="OLP97193.1"/>
    <property type="molecule type" value="Genomic_DNA"/>
</dbReference>